<protein>
    <recommendedName>
        <fullName evidence="3">ZAD domain-containing protein</fullName>
    </recommendedName>
</protein>
<feature type="binding site" evidence="1">
    <location>
        <position position="61"/>
    </location>
    <ligand>
        <name>Zn(2+)</name>
        <dbReference type="ChEBI" id="CHEBI:29105"/>
    </ligand>
</feature>
<accession>A0AAR5QD18</accession>
<evidence type="ECO:0000313" key="5">
    <source>
        <dbReference type="Proteomes" id="UP000019118"/>
    </source>
</evidence>
<feature type="binding site" evidence="1">
    <location>
        <position position="13"/>
    </location>
    <ligand>
        <name>Zn(2+)</name>
        <dbReference type="ChEBI" id="CHEBI:29105"/>
    </ligand>
</feature>
<sequence length="803" mass="91031">MELVNLKFNCRICLKSRKPFKDVYCHVVEEFPDPLVQMVFGLFNVQLPTHEAYPQFMCKRCLNRLTHVLLFKQEVVRNQETLFDLFKTSHSSYVEQKFDIRECIPSEYPSAGSSQNNRDDFKLKLEDLSDRIVIKNEALTPPNLPTAEKVENSQIHLNNFLLSELIGQRQLLTEYRSTQIENENLLRSSYNAESKNARASKIKCKEIIRKIVSKIRRTNNCHIKNYVKNETDFGDPSNNNDYLQAAFLQNFNLITLQQAQMLQKSKEQSNKTRLKGAPVQNGKNIKSNCRRKNRVEKSYINLRSKQIKTRNSFKRLPINTSDHLTSKSRHLKKISNDPQSEKRFNQPNVSKKIIENRSILAVLDPNDLLRKNICKTDAISKEIIGCEMESDLKYLDMSKQRSVNTEIRLKHKRDSCSKKKRELVTEKNKKMAKLSTAQRLGSANEIAKPADFHSDLPSKESRIVTREVSTVLRKLRSSGSVEDISEFSTKEKPNAKNLRNSSTNKRKYNAFATSLSSCGACSLTPVSKNSNRKSKSDKGLAKGINKELLNKKYKLESRNFLVSNRSTGALLENSSIESNQINTIPQKKTDAISEIHISKTRSRKSTLLFMGLINKTFRSDDLDLNRAPRKICGAKGVKPIPKVAGGLRRSSPKNSISGKICRNSKNQILAQCYTEGAKCERKLETSILQNVEDGHNLGIETKCVNKMEKGLPIEYVSAKCSNELNHYPSNCMTRIVNIGDNNELQLSLISADSSSSYPTGLLSQTVSYLGATGQIKHGNCYLTIDSKNNIIKLEPDESSDLAS</sequence>
<dbReference type="GO" id="GO:0008270">
    <property type="term" value="F:zinc ion binding"/>
    <property type="evidence" value="ECO:0007669"/>
    <property type="project" value="UniProtKB-UniRule"/>
</dbReference>
<feature type="binding site" evidence="1">
    <location>
        <position position="10"/>
    </location>
    <ligand>
        <name>Zn(2+)</name>
        <dbReference type="ChEBI" id="CHEBI:29105"/>
    </ligand>
</feature>
<dbReference type="SMART" id="SM00868">
    <property type="entry name" value="zf-AD"/>
    <property type="match status" value="1"/>
</dbReference>
<dbReference type="EnsemblMetazoa" id="XM_019915498.1">
    <property type="protein sequence ID" value="XP_019771057.1"/>
    <property type="gene ID" value="LOC109545019"/>
</dbReference>
<dbReference type="KEGG" id="dpa:109545019"/>
<evidence type="ECO:0000256" key="1">
    <source>
        <dbReference type="PROSITE-ProRule" id="PRU01263"/>
    </source>
</evidence>
<dbReference type="GO" id="GO:0005634">
    <property type="term" value="C:nucleus"/>
    <property type="evidence" value="ECO:0007669"/>
    <property type="project" value="InterPro"/>
</dbReference>
<feature type="domain" description="ZAD" evidence="3">
    <location>
        <begin position="8"/>
        <end position="85"/>
    </location>
</feature>
<dbReference type="SUPFAM" id="SSF57716">
    <property type="entry name" value="Glucocorticoid receptor-like (DNA-binding domain)"/>
    <property type="match status" value="1"/>
</dbReference>
<reference evidence="5" key="1">
    <citation type="journal article" date="2013" name="Genome Biol.">
        <title>Draft genome of the mountain pine beetle, Dendroctonus ponderosae Hopkins, a major forest pest.</title>
        <authorList>
            <person name="Keeling C.I."/>
            <person name="Yuen M.M."/>
            <person name="Liao N.Y."/>
            <person name="Docking T.R."/>
            <person name="Chan S.K."/>
            <person name="Taylor G.A."/>
            <person name="Palmquist D.L."/>
            <person name="Jackman S.D."/>
            <person name="Nguyen A."/>
            <person name="Li M."/>
            <person name="Henderson H."/>
            <person name="Janes J.K."/>
            <person name="Zhao Y."/>
            <person name="Pandoh P."/>
            <person name="Moore R."/>
            <person name="Sperling F.A."/>
            <person name="Huber D.P."/>
            <person name="Birol I."/>
            <person name="Jones S.J."/>
            <person name="Bohlmann J."/>
        </authorList>
    </citation>
    <scope>NUCLEOTIDE SEQUENCE</scope>
</reference>
<organism evidence="4 5">
    <name type="scientific">Dendroctonus ponderosae</name>
    <name type="common">Mountain pine beetle</name>
    <dbReference type="NCBI Taxonomy" id="77166"/>
    <lineage>
        <taxon>Eukaryota</taxon>
        <taxon>Metazoa</taxon>
        <taxon>Ecdysozoa</taxon>
        <taxon>Arthropoda</taxon>
        <taxon>Hexapoda</taxon>
        <taxon>Insecta</taxon>
        <taxon>Pterygota</taxon>
        <taxon>Neoptera</taxon>
        <taxon>Endopterygota</taxon>
        <taxon>Coleoptera</taxon>
        <taxon>Polyphaga</taxon>
        <taxon>Cucujiformia</taxon>
        <taxon>Curculionidae</taxon>
        <taxon>Scolytinae</taxon>
        <taxon>Dendroctonus</taxon>
    </lineage>
</organism>
<proteinExistence type="predicted"/>
<name>A0AAR5QD18_DENPD</name>
<keyword evidence="1" id="KW-0863">Zinc-finger</keyword>
<dbReference type="InterPro" id="IPR012934">
    <property type="entry name" value="Znf_AD"/>
</dbReference>
<dbReference type="Pfam" id="PF07776">
    <property type="entry name" value="zf-AD"/>
    <property type="match status" value="1"/>
</dbReference>
<feature type="region of interest" description="Disordered" evidence="2">
    <location>
        <begin position="267"/>
        <end position="287"/>
    </location>
</feature>
<dbReference type="GeneID" id="109545019"/>
<keyword evidence="5" id="KW-1185">Reference proteome</keyword>
<dbReference type="Gene3D" id="3.40.1800.20">
    <property type="match status" value="1"/>
</dbReference>
<dbReference type="PROSITE" id="PS51915">
    <property type="entry name" value="ZAD"/>
    <property type="match status" value="1"/>
</dbReference>
<dbReference type="Proteomes" id="UP000019118">
    <property type="component" value="Unassembled WGS sequence"/>
</dbReference>
<reference evidence="4" key="2">
    <citation type="submission" date="2024-08" db="UniProtKB">
        <authorList>
            <consortium name="EnsemblMetazoa"/>
        </authorList>
    </citation>
    <scope>IDENTIFICATION</scope>
</reference>
<dbReference type="AlphaFoldDB" id="A0AAR5QD18"/>
<evidence type="ECO:0000256" key="2">
    <source>
        <dbReference type="SAM" id="MobiDB-lite"/>
    </source>
</evidence>
<feature type="binding site" evidence="1">
    <location>
        <position position="58"/>
    </location>
    <ligand>
        <name>Zn(2+)</name>
        <dbReference type="ChEBI" id="CHEBI:29105"/>
    </ligand>
</feature>
<keyword evidence="1" id="KW-0479">Metal-binding</keyword>
<keyword evidence="1" id="KW-0862">Zinc</keyword>
<evidence type="ECO:0000259" key="3">
    <source>
        <dbReference type="PROSITE" id="PS51915"/>
    </source>
</evidence>
<evidence type="ECO:0000313" key="4">
    <source>
        <dbReference type="EnsemblMetazoa" id="XP_019771057.1"/>
    </source>
</evidence>